<proteinExistence type="predicted"/>
<sequence length="60" mass="7238">MKPETNLSLWMTEFLCSSDQVKLRRIREAENLHNPELMNSIYFHLAMRDKLYLLENRKIG</sequence>
<protein>
    <submittedName>
        <fullName evidence="1">Uncharacterized protein</fullName>
    </submittedName>
</protein>
<accession>A0ABQ1GJK2</accession>
<reference evidence="2" key="1">
    <citation type="journal article" date="2019" name="Int. J. Syst. Evol. Microbiol.">
        <title>The Global Catalogue of Microorganisms (GCM) 10K type strain sequencing project: providing services to taxonomists for standard genome sequencing and annotation.</title>
        <authorList>
            <consortium name="The Broad Institute Genomics Platform"/>
            <consortium name="The Broad Institute Genome Sequencing Center for Infectious Disease"/>
            <person name="Wu L."/>
            <person name="Ma J."/>
        </authorList>
    </citation>
    <scope>NUCLEOTIDE SEQUENCE [LARGE SCALE GENOMIC DNA]</scope>
    <source>
        <strain evidence="2">CGMCC 1.15044</strain>
    </source>
</reference>
<dbReference type="EMBL" id="BMHF01000012">
    <property type="protein sequence ID" value="GGA44901.1"/>
    <property type="molecule type" value="Genomic_DNA"/>
</dbReference>
<dbReference type="Proteomes" id="UP000609323">
    <property type="component" value="Unassembled WGS sequence"/>
</dbReference>
<keyword evidence="2" id="KW-1185">Reference proteome</keyword>
<evidence type="ECO:0000313" key="1">
    <source>
        <dbReference type="EMBL" id="GGA44901.1"/>
    </source>
</evidence>
<gene>
    <name evidence="1" type="ORF">GCM10010917_32780</name>
</gene>
<evidence type="ECO:0000313" key="2">
    <source>
        <dbReference type="Proteomes" id="UP000609323"/>
    </source>
</evidence>
<dbReference type="RefSeq" id="WP_094095944.1">
    <property type="nucleotide sequence ID" value="NZ_BMHF01000012.1"/>
</dbReference>
<comment type="caution">
    <text evidence="1">The sequence shown here is derived from an EMBL/GenBank/DDBJ whole genome shotgun (WGS) entry which is preliminary data.</text>
</comment>
<organism evidence="1 2">
    <name type="scientific">Paenibacillus physcomitrellae</name>
    <dbReference type="NCBI Taxonomy" id="1619311"/>
    <lineage>
        <taxon>Bacteria</taxon>
        <taxon>Bacillati</taxon>
        <taxon>Bacillota</taxon>
        <taxon>Bacilli</taxon>
        <taxon>Bacillales</taxon>
        <taxon>Paenibacillaceae</taxon>
        <taxon>Paenibacillus</taxon>
    </lineage>
</organism>
<name>A0ABQ1GJK2_9BACL</name>